<dbReference type="Gene3D" id="3.30.930.10">
    <property type="entry name" value="Bira Bifunctional Protein, Domain 2"/>
    <property type="match status" value="1"/>
</dbReference>
<dbReference type="GO" id="GO:0004077">
    <property type="term" value="F:biotin--[biotin carboxyl-carrier protein] ligase activity"/>
    <property type="evidence" value="ECO:0007669"/>
    <property type="project" value="TreeGrafter"/>
</dbReference>
<name>A0A0P1KTC1_9SACH</name>
<protein>
    <submittedName>
        <fullName evidence="2">LAQU0S08e01838g1_1</fullName>
    </submittedName>
</protein>
<dbReference type="InterPro" id="IPR019197">
    <property type="entry name" value="Biotin-prot_ligase_N"/>
</dbReference>
<dbReference type="CDD" id="cd03144">
    <property type="entry name" value="GATase1_ScBLP_like"/>
    <property type="match status" value="1"/>
</dbReference>
<feature type="domain" description="BPL/LPL catalytic" evidence="1">
    <location>
        <begin position="368"/>
        <end position="599"/>
    </location>
</feature>
<accession>A0A0P1KTC1</accession>
<evidence type="ECO:0000313" key="2">
    <source>
        <dbReference type="EMBL" id="CUS23087.1"/>
    </source>
</evidence>
<organism evidence="2 3">
    <name type="scientific">Lachancea quebecensis</name>
    <dbReference type="NCBI Taxonomy" id="1654605"/>
    <lineage>
        <taxon>Eukaryota</taxon>
        <taxon>Fungi</taxon>
        <taxon>Dikarya</taxon>
        <taxon>Ascomycota</taxon>
        <taxon>Saccharomycotina</taxon>
        <taxon>Saccharomycetes</taxon>
        <taxon>Saccharomycetales</taxon>
        <taxon>Saccharomycetaceae</taxon>
        <taxon>Lachancea</taxon>
    </lineage>
</organism>
<dbReference type="Proteomes" id="UP000236544">
    <property type="component" value="Unassembled WGS sequence"/>
</dbReference>
<dbReference type="InterPro" id="IPR029062">
    <property type="entry name" value="Class_I_gatase-like"/>
</dbReference>
<reference evidence="3" key="1">
    <citation type="submission" date="2015-10" db="EMBL/GenBank/DDBJ databases">
        <authorList>
            <person name="Devillers H."/>
        </authorList>
    </citation>
    <scope>NUCLEOTIDE SEQUENCE [LARGE SCALE GENOMIC DNA]</scope>
</reference>
<proteinExistence type="predicted"/>
<sequence length="682" mass="75010">MNVLVYNGPGASPDSVKHALNTLRRLLEPFYAVCTTNARVLQTEPWAGKTSAVVFPGGADLPYTKECASVISQLKKFVSKQGGTFIGFCAGGYFATDCVEFAQGDPQLEVVGKRELKFFPDAGRGPAFHGFKYNSEAGARAASLRLPNGDELKTYYNGGCVFVNAEKYENVEVLAHYNETLDVPYSEDPSELGAAVVLCQIGKGRALLTGPHPEFVPKLLQKTSDNEYNSSVVEVLMEYEKGRLNFMRDILTKAGLHCNNDFADRVAPNLTPLLVMASSNNRLIEELENNLRNSDGTFEDGAAILNGETDSFRVYKGFDQYEAARSDLVGKEPDEATKSVIISSSNEPCAPRELTPNFDTAKYFRYLSPQSSVGSLLMYGEVITSTSSLLNNNKKFLSLFPRNSMLHIGTIQVSGRGRGGNIWVNPKGISASTACVNLPLVSPTTGRPVSIVFVQYLAMLAYCKAILSYAPGFEDLPVKIKWPNDLYAMKPEYYHTKKLRLTGRGLTGSKTPLTDVEPAYVKISGLLVNTNFLNNCYSLLLGCGLNVSHDGPTTSLNSWVSILNKEREQAHMNPLPLVEIEKLQALYMNNLNTVLDTFLNKGPDSVLPDYYDLWLHSDQIVTLTDHQNVRAKIVGITKDYGLLIAKELVPGTNTQFTGNVYHLQPDGNTFDIFKGLISKKVI</sequence>
<dbReference type="SUPFAM" id="SSF52317">
    <property type="entry name" value="Class I glutamine amidotransferase-like"/>
    <property type="match status" value="1"/>
</dbReference>
<dbReference type="InterPro" id="IPR003142">
    <property type="entry name" value="BPL_C"/>
</dbReference>
<dbReference type="EMBL" id="LN890539">
    <property type="protein sequence ID" value="CUS23087.1"/>
    <property type="molecule type" value="Genomic_DNA"/>
</dbReference>
<dbReference type="InterPro" id="IPR045864">
    <property type="entry name" value="aa-tRNA-synth_II/BPL/LPL"/>
</dbReference>
<dbReference type="Pfam" id="PF02237">
    <property type="entry name" value="BPL_C"/>
    <property type="match status" value="1"/>
</dbReference>
<keyword evidence="3" id="KW-1185">Reference proteome</keyword>
<dbReference type="InterPro" id="IPR004143">
    <property type="entry name" value="BPL_LPL_catalytic"/>
</dbReference>
<dbReference type="GO" id="GO:0005737">
    <property type="term" value="C:cytoplasm"/>
    <property type="evidence" value="ECO:0007669"/>
    <property type="project" value="TreeGrafter"/>
</dbReference>
<gene>
    <name evidence="2" type="ORF">LAQU0_S08e01838g</name>
</gene>
<dbReference type="PROSITE" id="PS51733">
    <property type="entry name" value="BPL_LPL_CATALYTIC"/>
    <property type="match status" value="1"/>
</dbReference>
<dbReference type="Pfam" id="PF09825">
    <property type="entry name" value="BPL_N"/>
    <property type="match status" value="1"/>
</dbReference>
<dbReference type="Pfam" id="PF03099">
    <property type="entry name" value="BPL_LplA_LipB"/>
    <property type="match status" value="1"/>
</dbReference>
<dbReference type="SUPFAM" id="SSF55681">
    <property type="entry name" value="Class II aaRS and biotin synthetases"/>
    <property type="match status" value="1"/>
</dbReference>
<dbReference type="PANTHER" id="PTHR12835">
    <property type="entry name" value="BIOTIN PROTEIN LIGASE"/>
    <property type="match status" value="1"/>
</dbReference>
<dbReference type="OrthoDB" id="10250105at2759"/>
<dbReference type="PANTHER" id="PTHR12835:SF5">
    <property type="entry name" value="BIOTIN--PROTEIN LIGASE"/>
    <property type="match status" value="1"/>
</dbReference>
<dbReference type="AlphaFoldDB" id="A0A0P1KTC1"/>
<evidence type="ECO:0000259" key="1">
    <source>
        <dbReference type="PROSITE" id="PS51733"/>
    </source>
</evidence>
<evidence type="ECO:0000313" key="3">
    <source>
        <dbReference type="Proteomes" id="UP000236544"/>
    </source>
</evidence>